<evidence type="ECO:0000313" key="4">
    <source>
        <dbReference type="Proteomes" id="UP001055219"/>
    </source>
</evidence>
<evidence type="ECO:0000259" key="2">
    <source>
        <dbReference type="SMART" id="SM01111"/>
    </source>
</evidence>
<keyword evidence="4" id="KW-1185">Reference proteome</keyword>
<reference evidence="3" key="2">
    <citation type="submission" date="2022-07" db="EMBL/GenBank/DDBJ databases">
        <authorList>
            <person name="Goncalves M.F.M."/>
            <person name="Hilario S."/>
            <person name="Van De Peer Y."/>
            <person name="Esteves A.C."/>
            <person name="Alves A."/>
        </authorList>
    </citation>
    <scope>NUCLEOTIDE SEQUENCE</scope>
    <source>
        <strain evidence="3">MUM 19.33</strain>
    </source>
</reference>
<dbReference type="OrthoDB" id="10276403at2759"/>
<dbReference type="InterPro" id="IPR011058">
    <property type="entry name" value="Cyanovirin-N"/>
</dbReference>
<dbReference type="GeneID" id="75827071"/>
<dbReference type="PROSITE" id="PS51257">
    <property type="entry name" value="PROKAR_LIPOPROTEIN"/>
    <property type="match status" value="1"/>
</dbReference>
<sequence length="132" mass="14394">MKLSVSVPVSLLSLAACVRAGFEATCNDINITGTGVITAHCDDGNGSSNDASLDIKDCYTYYNEELITIGDGHLPDLCRECSIVMKPGDIWPADVAWVRCYCQGGWREVNTHNEIMNTYGVLECPHARHPVC</sequence>
<name>A0A9P9XUJ9_9HYPO</name>
<dbReference type="Pfam" id="PF08881">
    <property type="entry name" value="CVNH"/>
    <property type="match status" value="1"/>
</dbReference>
<dbReference type="RefSeq" id="XP_051358699.1">
    <property type="nucleotide sequence ID" value="XM_051510392.1"/>
</dbReference>
<dbReference type="Proteomes" id="UP001055219">
    <property type="component" value="Unassembled WGS sequence"/>
</dbReference>
<organism evidence="3 4">
    <name type="scientific">Emericellopsis cladophorae</name>
    <dbReference type="NCBI Taxonomy" id="2686198"/>
    <lineage>
        <taxon>Eukaryota</taxon>
        <taxon>Fungi</taxon>
        <taxon>Dikarya</taxon>
        <taxon>Ascomycota</taxon>
        <taxon>Pezizomycotina</taxon>
        <taxon>Sordariomycetes</taxon>
        <taxon>Hypocreomycetidae</taxon>
        <taxon>Hypocreales</taxon>
        <taxon>Bionectriaceae</taxon>
        <taxon>Emericellopsis</taxon>
    </lineage>
</organism>
<dbReference type="SUPFAM" id="SSF51322">
    <property type="entry name" value="Cyanovirin-N"/>
    <property type="match status" value="1"/>
</dbReference>
<keyword evidence="1" id="KW-0732">Signal</keyword>
<reference evidence="3" key="1">
    <citation type="journal article" date="2021" name="J Fungi (Basel)">
        <title>Genomic and Metabolomic Analyses of the Marine Fungus Emericellopsis cladophorae: Insights into Saltwater Adaptability Mechanisms and Its Biosynthetic Potential.</title>
        <authorList>
            <person name="Goncalves M.F.M."/>
            <person name="Hilario S."/>
            <person name="Van de Peer Y."/>
            <person name="Esteves A.C."/>
            <person name="Alves A."/>
        </authorList>
    </citation>
    <scope>NUCLEOTIDE SEQUENCE</scope>
    <source>
        <strain evidence="3">MUM 19.33</strain>
    </source>
</reference>
<dbReference type="AlphaFoldDB" id="A0A9P9XUJ9"/>
<protein>
    <submittedName>
        <fullName evidence="3">CVNH domain-containing protein</fullName>
    </submittedName>
</protein>
<dbReference type="Gene3D" id="2.30.60.10">
    <property type="entry name" value="Cyanovirin-N"/>
    <property type="match status" value="1"/>
</dbReference>
<gene>
    <name evidence="3" type="ORF">J7T54_000552</name>
</gene>
<feature type="chain" id="PRO_5040267552" evidence="1">
    <location>
        <begin position="21"/>
        <end position="132"/>
    </location>
</feature>
<evidence type="ECO:0000313" key="3">
    <source>
        <dbReference type="EMBL" id="KAI6777843.1"/>
    </source>
</evidence>
<comment type="caution">
    <text evidence="3">The sequence shown here is derived from an EMBL/GenBank/DDBJ whole genome shotgun (WGS) entry which is preliminary data.</text>
</comment>
<proteinExistence type="predicted"/>
<dbReference type="SMART" id="SM01111">
    <property type="entry name" value="CVNH"/>
    <property type="match status" value="1"/>
</dbReference>
<accession>A0A9P9XUJ9</accession>
<evidence type="ECO:0000256" key="1">
    <source>
        <dbReference type="SAM" id="SignalP"/>
    </source>
</evidence>
<dbReference type="InterPro" id="IPR036673">
    <property type="entry name" value="Cyanovirin-N_sf"/>
</dbReference>
<feature type="domain" description="Cyanovirin-N" evidence="2">
    <location>
        <begin position="21"/>
        <end position="124"/>
    </location>
</feature>
<feature type="signal peptide" evidence="1">
    <location>
        <begin position="1"/>
        <end position="20"/>
    </location>
</feature>
<dbReference type="EMBL" id="JAGIXG020000096">
    <property type="protein sequence ID" value="KAI6777843.1"/>
    <property type="molecule type" value="Genomic_DNA"/>
</dbReference>